<accession>A0ABQ4BJ48</accession>
<protein>
    <submittedName>
        <fullName evidence="1">Uncharacterized protein</fullName>
    </submittedName>
</protein>
<keyword evidence="2" id="KW-1185">Reference proteome</keyword>
<organism evidence="1 2">
    <name type="scientific">Actinoplanes palleronii</name>
    <dbReference type="NCBI Taxonomy" id="113570"/>
    <lineage>
        <taxon>Bacteria</taxon>
        <taxon>Bacillati</taxon>
        <taxon>Actinomycetota</taxon>
        <taxon>Actinomycetes</taxon>
        <taxon>Micromonosporales</taxon>
        <taxon>Micromonosporaceae</taxon>
        <taxon>Actinoplanes</taxon>
    </lineage>
</organism>
<dbReference type="Proteomes" id="UP000624709">
    <property type="component" value="Unassembled WGS sequence"/>
</dbReference>
<evidence type="ECO:0000313" key="2">
    <source>
        <dbReference type="Proteomes" id="UP000624709"/>
    </source>
</evidence>
<sequence length="62" mass="6782">MWWPPRGAVSRRVSAVLVLRRAAGSPRTVTPFDGTGQIATLDALPVAEGGHHTDEQMQMIER</sequence>
<comment type="caution">
    <text evidence="1">The sequence shown here is derived from an EMBL/GenBank/DDBJ whole genome shotgun (WGS) entry which is preliminary data.</text>
</comment>
<name>A0ABQ4BJ48_9ACTN</name>
<dbReference type="EMBL" id="BOMS01000108">
    <property type="protein sequence ID" value="GIE70650.1"/>
    <property type="molecule type" value="Genomic_DNA"/>
</dbReference>
<reference evidence="1 2" key="1">
    <citation type="submission" date="2021-01" db="EMBL/GenBank/DDBJ databases">
        <title>Whole genome shotgun sequence of Actinoplanes palleronii NBRC 14916.</title>
        <authorList>
            <person name="Komaki H."/>
            <person name="Tamura T."/>
        </authorList>
    </citation>
    <scope>NUCLEOTIDE SEQUENCE [LARGE SCALE GENOMIC DNA]</scope>
    <source>
        <strain evidence="1 2">NBRC 14916</strain>
    </source>
</reference>
<proteinExistence type="predicted"/>
<evidence type="ECO:0000313" key="1">
    <source>
        <dbReference type="EMBL" id="GIE70650.1"/>
    </source>
</evidence>
<gene>
    <name evidence="1" type="ORF">Apa02nite_067580</name>
</gene>